<gene>
    <name evidence="1" type="ORF">L6164_022769</name>
</gene>
<evidence type="ECO:0000313" key="1">
    <source>
        <dbReference type="EMBL" id="KAI4323139.1"/>
    </source>
</evidence>
<protein>
    <submittedName>
        <fullName evidence="1">Uncharacterized protein</fullName>
    </submittedName>
</protein>
<dbReference type="Proteomes" id="UP000828941">
    <property type="component" value="Chromosome 9"/>
</dbReference>
<organism evidence="1 2">
    <name type="scientific">Bauhinia variegata</name>
    <name type="common">Purple orchid tree</name>
    <name type="synonym">Phanera variegata</name>
    <dbReference type="NCBI Taxonomy" id="167791"/>
    <lineage>
        <taxon>Eukaryota</taxon>
        <taxon>Viridiplantae</taxon>
        <taxon>Streptophyta</taxon>
        <taxon>Embryophyta</taxon>
        <taxon>Tracheophyta</taxon>
        <taxon>Spermatophyta</taxon>
        <taxon>Magnoliopsida</taxon>
        <taxon>eudicotyledons</taxon>
        <taxon>Gunneridae</taxon>
        <taxon>Pentapetalae</taxon>
        <taxon>rosids</taxon>
        <taxon>fabids</taxon>
        <taxon>Fabales</taxon>
        <taxon>Fabaceae</taxon>
        <taxon>Cercidoideae</taxon>
        <taxon>Cercideae</taxon>
        <taxon>Bauhiniinae</taxon>
        <taxon>Bauhinia</taxon>
    </lineage>
</organism>
<keyword evidence="2" id="KW-1185">Reference proteome</keyword>
<accession>A0ACB9MI31</accession>
<proteinExistence type="predicted"/>
<sequence>MKIIIKLFAFAIVLLLLFFSTGDRVSATNVCVKPLPIAAGKCSDENCKNLCVQSFGETAHGTCSGNQYCVCFYACEPPPTTIPSMTSDQAPSTEIQKH</sequence>
<reference evidence="1 2" key="1">
    <citation type="journal article" date="2022" name="DNA Res.">
        <title>Chromosomal-level genome assembly of the orchid tree Bauhinia variegata (Leguminosae; Cercidoideae) supports the allotetraploid origin hypothesis of Bauhinia.</title>
        <authorList>
            <person name="Zhong Y."/>
            <person name="Chen Y."/>
            <person name="Zheng D."/>
            <person name="Pang J."/>
            <person name="Liu Y."/>
            <person name="Luo S."/>
            <person name="Meng S."/>
            <person name="Qian L."/>
            <person name="Wei D."/>
            <person name="Dai S."/>
            <person name="Zhou R."/>
        </authorList>
    </citation>
    <scope>NUCLEOTIDE SEQUENCE [LARGE SCALE GENOMIC DNA]</scope>
    <source>
        <strain evidence="1">BV-YZ2020</strain>
    </source>
</reference>
<name>A0ACB9MI31_BAUVA</name>
<dbReference type="EMBL" id="CM039434">
    <property type="protein sequence ID" value="KAI4323139.1"/>
    <property type="molecule type" value="Genomic_DNA"/>
</dbReference>
<comment type="caution">
    <text evidence="1">The sequence shown here is derived from an EMBL/GenBank/DDBJ whole genome shotgun (WGS) entry which is preliminary data.</text>
</comment>
<evidence type="ECO:0000313" key="2">
    <source>
        <dbReference type="Proteomes" id="UP000828941"/>
    </source>
</evidence>